<dbReference type="OrthoDB" id="3819888at2759"/>
<dbReference type="InterPro" id="IPR020904">
    <property type="entry name" value="Sc_DH/Rdtase_CS"/>
</dbReference>
<keyword evidence="3" id="KW-0472">Membrane</keyword>
<dbReference type="Pfam" id="PF00106">
    <property type="entry name" value="adh_short"/>
    <property type="match status" value="1"/>
</dbReference>
<dbReference type="SUPFAM" id="SSF51735">
    <property type="entry name" value="NAD(P)-binding Rossmann-fold domains"/>
    <property type="match status" value="1"/>
</dbReference>
<organism evidence="5 6">
    <name type="scientific">Friedmanniomyces endolithicus</name>
    <dbReference type="NCBI Taxonomy" id="329885"/>
    <lineage>
        <taxon>Eukaryota</taxon>
        <taxon>Fungi</taxon>
        <taxon>Dikarya</taxon>
        <taxon>Ascomycota</taxon>
        <taxon>Pezizomycotina</taxon>
        <taxon>Dothideomycetes</taxon>
        <taxon>Dothideomycetidae</taxon>
        <taxon>Mycosphaerellales</taxon>
        <taxon>Teratosphaeriaceae</taxon>
        <taxon>Friedmanniomyces</taxon>
    </lineage>
</organism>
<keyword evidence="3" id="KW-0812">Transmembrane</keyword>
<dbReference type="Proteomes" id="UP000310066">
    <property type="component" value="Unassembled WGS sequence"/>
</dbReference>
<proteinExistence type="predicted"/>
<dbReference type="PROSITE" id="PS00061">
    <property type="entry name" value="ADH_SHORT"/>
    <property type="match status" value="1"/>
</dbReference>
<dbReference type="Gene3D" id="3.40.50.720">
    <property type="entry name" value="NAD(P)-binding Rossmann-like Domain"/>
    <property type="match status" value="1"/>
</dbReference>
<comment type="caution">
    <text evidence="5">The sequence shown here is derived from an EMBL/GenBank/DDBJ whole genome shotgun (WGS) entry which is preliminary data.</text>
</comment>
<evidence type="ECO:0000313" key="5">
    <source>
        <dbReference type="EMBL" id="TKA47694.1"/>
    </source>
</evidence>
<evidence type="ECO:0000256" key="3">
    <source>
        <dbReference type="SAM" id="Phobius"/>
    </source>
</evidence>
<dbReference type="PANTHER" id="PTHR43658">
    <property type="entry name" value="SHORT-CHAIN DEHYDROGENASE/REDUCTASE"/>
    <property type="match status" value="1"/>
</dbReference>
<dbReference type="AlphaFoldDB" id="A0A4U0VFB6"/>
<feature type="domain" description="Ketoreductase" evidence="4">
    <location>
        <begin position="80"/>
        <end position="273"/>
    </location>
</feature>
<dbReference type="InterPro" id="IPR002347">
    <property type="entry name" value="SDR_fam"/>
</dbReference>
<dbReference type="STRING" id="329885.A0A4U0VFB6"/>
<feature type="transmembrane region" description="Helical" evidence="3">
    <location>
        <begin position="39"/>
        <end position="65"/>
    </location>
</feature>
<evidence type="ECO:0000259" key="4">
    <source>
        <dbReference type="SMART" id="SM00822"/>
    </source>
</evidence>
<keyword evidence="1" id="KW-0521">NADP</keyword>
<dbReference type="SMART" id="SM00822">
    <property type="entry name" value="PKS_KR"/>
    <property type="match status" value="1"/>
</dbReference>
<sequence>MDADELDYLEKRALPYTHPDIKQQRPGSRQHHSEGLFGISLYGVIILCFLLFAGLAFYGIVHGFWNLNQDPADKMQIKDRTFVISGGASGLGLATVRDLHAHGGYIAILDLNAENGNKVVSELGERTAFFETDVSSPPSVSSAVSALVEWTKQTKKPIGGVIPAAGVGFPGKLIDRHNEPIPLENLEVVLNINLRGVLDLIRLCLPHMTTTAPTEPDGERGVIVMVSSSAAYDGQPGQVAYAASKGAVRSMTLVLARDLAQYGIRAVSIAPSYFESGMTAAMSQKVRKSLEGVFEFPRRPGKGDDFARMVRHCVENPMLNGECIRLDGATRMPSRL</sequence>
<evidence type="ECO:0000313" key="6">
    <source>
        <dbReference type="Proteomes" id="UP000310066"/>
    </source>
</evidence>
<evidence type="ECO:0000256" key="1">
    <source>
        <dbReference type="ARBA" id="ARBA00022857"/>
    </source>
</evidence>
<keyword evidence="3" id="KW-1133">Transmembrane helix</keyword>
<reference evidence="5 6" key="1">
    <citation type="submission" date="2017-03" db="EMBL/GenBank/DDBJ databases">
        <title>Genomes of endolithic fungi from Antarctica.</title>
        <authorList>
            <person name="Coleine C."/>
            <person name="Masonjones S."/>
            <person name="Stajich J.E."/>
        </authorList>
    </citation>
    <scope>NUCLEOTIDE SEQUENCE [LARGE SCALE GENOMIC DNA]</scope>
    <source>
        <strain evidence="5 6">CCFEE 5311</strain>
    </source>
</reference>
<protein>
    <recommendedName>
        <fullName evidence="4">Ketoreductase domain-containing protein</fullName>
    </recommendedName>
</protein>
<dbReference type="InterPro" id="IPR057326">
    <property type="entry name" value="KR_dom"/>
</dbReference>
<dbReference type="EMBL" id="NAJP01000005">
    <property type="protein sequence ID" value="TKA47694.1"/>
    <property type="molecule type" value="Genomic_DNA"/>
</dbReference>
<name>A0A4U0VFB6_9PEZI</name>
<evidence type="ECO:0000256" key="2">
    <source>
        <dbReference type="ARBA" id="ARBA00023002"/>
    </source>
</evidence>
<dbReference type="PRINTS" id="PR00081">
    <property type="entry name" value="GDHRDH"/>
</dbReference>
<keyword evidence="2" id="KW-0560">Oxidoreductase</keyword>
<gene>
    <name evidence="5" type="ORF">B0A54_02068</name>
</gene>
<dbReference type="InterPro" id="IPR036291">
    <property type="entry name" value="NAD(P)-bd_dom_sf"/>
</dbReference>
<dbReference type="GO" id="GO:0016491">
    <property type="term" value="F:oxidoreductase activity"/>
    <property type="evidence" value="ECO:0007669"/>
    <property type="project" value="UniProtKB-KW"/>
</dbReference>
<dbReference type="PANTHER" id="PTHR43658:SF8">
    <property type="entry name" value="17-BETA-HYDROXYSTEROID DEHYDROGENASE 14-RELATED"/>
    <property type="match status" value="1"/>
</dbReference>
<accession>A0A4U0VFB6</accession>